<dbReference type="PROSITE" id="PS00924">
    <property type="entry name" value="ASP_GLU_RACEMASE_2"/>
    <property type="match status" value="1"/>
</dbReference>
<gene>
    <name evidence="3" type="ORF">SAMN05444487_10997</name>
</gene>
<dbReference type="InterPro" id="IPR004380">
    <property type="entry name" value="Asp_race"/>
</dbReference>
<dbReference type="PANTHER" id="PTHR21198">
    <property type="entry name" value="GLUTAMATE RACEMASE"/>
    <property type="match status" value="1"/>
</dbReference>
<name>A0A1H2YJB0_9BACL</name>
<keyword evidence="4" id="KW-1185">Reference proteome</keyword>
<keyword evidence="2" id="KW-0413">Isomerase</keyword>
<dbReference type="EMBL" id="FNNQ01000009">
    <property type="protein sequence ID" value="SDX05293.1"/>
    <property type="molecule type" value="Genomic_DNA"/>
</dbReference>
<sequence>MKRIGIIGGMSWESTATYYRLLNEGVKKRLGGFHSAECILYSVDFAEIESLQRQGRWREMGGKIVEAAELLRQGGAEGIIVCSNTMHEVADQIIQGCPLPFLHIAEATADCIHQADIRKVGLIGTQFTMERETYRGRLWDHRRIETIVPEREQQNEIHRIIFEELCQGIIREESRQCYLKVMQGLVDEGVEGIILGCTEINLLVNEEDANVPIFDTTRIHAEAALEWALK</sequence>
<dbReference type="GO" id="GO:0047661">
    <property type="term" value="F:amino-acid racemase activity"/>
    <property type="evidence" value="ECO:0007669"/>
    <property type="project" value="InterPro"/>
</dbReference>
<organism evidence="3 4">
    <name type="scientific">Marininema mesophilum</name>
    <dbReference type="NCBI Taxonomy" id="1048340"/>
    <lineage>
        <taxon>Bacteria</taxon>
        <taxon>Bacillati</taxon>
        <taxon>Bacillota</taxon>
        <taxon>Bacilli</taxon>
        <taxon>Bacillales</taxon>
        <taxon>Thermoactinomycetaceae</taxon>
        <taxon>Marininema</taxon>
    </lineage>
</organism>
<accession>A0A1H2YJB0</accession>
<proteinExistence type="inferred from homology"/>
<dbReference type="InterPro" id="IPR033134">
    <property type="entry name" value="Asp/Glu_racemase_AS_2"/>
</dbReference>
<dbReference type="RefSeq" id="WP_091740148.1">
    <property type="nucleotide sequence ID" value="NZ_FNNQ01000009.1"/>
</dbReference>
<evidence type="ECO:0000256" key="1">
    <source>
        <dbReference type="ARBA" id="ARBA00007847"/>
    </source>
</evidence>
<dbReference type="InterPro" id="IPR001920">
    <property type="entry name" value="Asp/Glu_race"/>
</dbReference>
<reference evidence="3 4" key="1">
    <citation type="submission" date="2016-10" db="EMBL/GenBank/DDBJ databases">
        <authorList>
            <person name="de Groot N.N."/>
        </authorList>
    </citation>
    <scope>NUCLEOTIDE SEQUENCE [LARGE SCALE GENOMIC DNA]</scope>
    <source>
        <strain evidence="3 4">DSM 45610</strain>
    </source>
</reference>
<dbReference type="Pfam" id="PF01177">
    <property type="entry name" value="Asp_Glu_race"/>
    <property type="match status" value="1"/>
</dbReference>
<dbReference type="SUPFAM" id="SSF53681">
    <property type="entry name" value="Aspartate/glutamate racemase"/>
    <property type="match status" value="2"/>
</dbReference>
<protein>
    <submittedName>
        <fullName evidence="3">Aspartate racemase</fullName>
    </submittedName>
</protein>
<comment type="similarity">
    <text evidence="1">Belongs to the aspartate/glutamate racemases family.</text>
</comment>
<evidence type="ECO:0000256" key="2">
    <source>
        <dbReference type="ARBA" id="ARBA00023235"/>
    </source>
</evidence>
<dbReference type="NCBIfam" id="TIGR00035">
    <property type="entry name" value="asp_race"/>
    <property type="match status" value="1"/>
</dbReference>
<dbReference type="OrthoDB" id="9803739at2"/>
<evidence type="ECO:0000313" key="3">
    <source>
        <dbReference type="EMBL" id="SDX05293.1"/>
    </source>
</evidence>
<dbReference type="AlphaFoldDB" id="A0A1H2YJB0"/>
<dbReference type="Proteomes" id="UP000198534">
    <property type="component" value="Unassembled WGS sequence"/>
</dbReference>
<dbReference type="PANTHER" id="PTHR21198:SF7">
    <property type="entry name" value="ASPARTATE-GLUTAMATE RACEMASE FAMILY"/>
    <property type="match status" value="1"/>
</dbReference>
<dbReference type="InterPro" id="IPR015942">
    <property type="entry name" value="Asp/Glu/hydantoin_racemase"/>
</dbReference>
<evidence type="ECO:0000313" key="4">
    <source>
        <dbReference type="Proteomes" id="UP000198534"/>
    </source>
</evidence>
<dbReference type="STRING" id="1048340.SAMN05444487_10997"/>
<dbReference type="Gene3D" id="3.40.50.1860">
    <property type="match status" value="2"/>
</dbReference>